<organism evidence="4">
    <name type="scientific">marine metagenome</name>
    <dbReference type="NCBI Taxonomy" id="408172"/>
    <lineage>
        <taxon>unclassified sequences</taxon>
        <taxon>metagenomes</taxon>
        <taxon>ecological metagenomes</taxon>
    </lineage>
</organism>
<gene>
    <name evidence="4" type="ORF">METZ01_LOCUS313260</name>
</gene>
<dbReference type="InterPro" id="IPR013320">
    <property type="entry name" value="ConA-like_dom_sf"/>
</dbReference>
<evidence type="ECO:0000259" key="3">
    <source>
        <dbReference type="SMART" id="SM00560"/>
    </source>
</evidence>
<accession>A0A382NH72</accession>
<proteinExistence type="predicted"/>
<dbReference type="AlphaFoldDB" id="A0A382NH72"/>
<protein>
    <recommendedName>
        <fullName evidence="3">LamG-like jellyroll fold domain-containing protein</fullName>
    </recommendedName>
</protein>
<feature type="non-terminal residue" evidence="4">
    <location>
        <position position="1"/>
    </location>
</feature>
<dbReference type="InterPro" id="IPR006558">
    <property type="entry name" value="LamG-like"/>
</dbReference>
<sequence>GAQFVDYNASAWSFITEGYLQPTLEFGFEQGTQTVAAGKVGFDDFAIKPDNLTDGLIAYYPFNGNANDESGNDRHGTPTGTATLAADRYGSANRAYDFDGSGKIGLPAFNYGSQFTISAWINFDADNRTHLIITKKPADAIDSVALTFQDGKFKAVVFSSNNVFIGRSAQNTTPSVGVWSHLTFTFDGGTAPSAIKIYKDGVRIDDGDLSLGSFTTFNDLNVASEIGSQNSGAGAADGKFDDFRIYNRALGSAEVTQLYNLEAPPPNNSPPAIVTHPASVTVDADGNATFSVDANGTNLAYQWQRRDGQGNWINILDANGSTLTLQDEGSIGSLKGRNDFWMGKLDDMRVYNRDLNASEIAGLIGSTQ</sequence>
<dbReference type="SMART" id="SM00560">
    <property type="entry name" value="LamGL"/>
    <property type="match status" value="1"/>
</dbReference>
<keyword evidence="1" id="KW-0732">Signal</keyword>
<dbReference type="Pfam" id="PF13385">
    <property type="entry name" value="Laminin_G_3"/>
    <property type="match status" value="1"/>
</dbReference>
<reference evidence="4" key="1">
    <citation type="submission" date="2018-05" db="EMBL/GenBank/DDBJ databases">
        <authorList>
            <person name="Lanie J.A."/>
            <person name="Ng W.-L."/>
            <person name="Kazmierczak K.M."/>
            <person name="Andrzejewski T.M."/>
            <person name="Davidsen T.M."/>
            <person name="Wayne K.J."/>
            <person name="Tettelin H."/>
            <person name="Glass J.I."/>
            <person name="Rusch D."/>
            <person name="Podicherti R."/>
            <person name="Tsui H.-C.T."/>
            <person name="Winkler M.E."/>
        </authorList>
    </citation>
    <scope>NUCLEOTIDE SEQUENCE</scope>
</reference>
<name>A0A382NH72_9ZZZZ</name>
<dbReference type="EMBL" id="UINC01100386">
    <property type="protein sequence ID" value="SVC60406.1"/>
    <property type="molecule type" value="Genomic_DNA"/>
</dbReference>
<keyword evidence="2" id="KW-1015">Disulfide bond</keyword>
<feature type="non-terminal residue" evidence="4">
    <location>
        <position position="368"/>
    </location>
</feature>
<dbReference type="SUPFAM" id="SSF49899">
    <property type="entry name" value="Concanavalin A-like lectins/glucanases"/>
    <property type="match status" value="1"/>
</dbReference>
<evidence type="ECO:0000256" key="1">
    <source>
        <dbReference type="ARBA" id="ARBA00022729"/>
    </source>
</evidence>
<evidence type="ECO:0000256" key="2">
    <source>
        <dbReference type="ARBA" id="ARBA00023157"/>
    </source>
</evidence>
<evidence type="ECO:0000313" key="4">
    <source>
        <dbReference type="EMBL" id="SVC60406.1"/>
    </source>
</evidence>
<feature type="domain" description="LamG-like jellyroll fold" evidence="3">
    <location>
        <begin position="113"/>
        <end position="253"/>
    </location>
</feature>
<dbReference type="Gene3D" id="2.60.120.200">
    <property type="match status" value="2"/>
</dbReference>